<dbReference type="PANTHER" id="PTHR10288">
    <property type="entry name" value="KH DOMAIN CONTAINING RNA BINDING PROTEIN"/>
    <property type="match status" value="1"/>
</dbReference>
<dbReference type="Proteomes" id="UP000265703">
    <property type="component" value="Unassembled WGS sequence"/>
</dbReference>
<evidence type="ECO:0000259" key="3">
    <source>
        <dbReference type="SMART" id="SM00322"/>
    </source>
</evidence>
<dbReference type="Pfam" id="PF00013">
    <property type="entry name" value="KH_1"/>
    <property type="match status" value="2"/>
</dbReference>
<dbReference type="Gene3D" id="3.30.1370.10">
    <property type="entry name" value="K Homology domain, type 1"/>
    <property type="match status" value="2"/>
</dbReference>
<name>A0A397TLW6_9GLOM</name>
<evidence type="ECO:0000256" key="2">
    <source>
        <dbReference type="PROSITE-ProRule" id="PRU00117"/>
    </source>
</evidence>
<dbReference type="STRING" id="658196.A0A397TLW6"/>
<keyword evidence="5" id="KW-1185">Reference proteome</keyword>
<dbReference type="SMART" id="SM00322">
    <property type="entry name" value="KH"/>
    <property type="match status" value="2"/>
</dbReference>
<dbReference type="GO" id="GO:0003723">
    <property type="term" value="F:RNA binding"/>
    <property type="evidence" value="ECO:0007669"/>
    <property type="project" value="UniProtKB-UniRule"/>
</dbReference>
<dbReference type="PROSITE" id="PS50084">
    <property type="entry name" value="KH_TYPE_1"/>
    <property type="match status" value="2"/>
</dbReference>
<dbReference type="EMBL" id="QKYT01000006">
    <property type="protein sequence ID" value="RIA99240.1"/>
    <property type="molecule type" value="Genomic_DNA"/>
</dbReference>
<reference evidence="4 5" key="1">
    <citation type="submission" date="2018-06" db="EMBL/GenBank/DDBJ databases">
        <title>Comparative genomics reveals the genomic features of Rhizophagus irregularis, R. cerebriforme, R. diaphanum and Gigaspora rosea, and their symbiotic lifestyle signature.</title>
        <authorList>
            <person name="Morin E."/>
            <person name="San Clemente H."/>
            <person name="Chen E.C.H."/>
            <person name="De La Providencia I."/>
            <person name="Hainaut M."/>
            <person name="Kuo A."/>
            <person name="Kohler A."/>
            <person name="Murat C."/>
            <person name="Tang N."/>
            <person name="Roy S."/>
            <person name="Loubradou J."/>
            <person name="Henrissat B."/>
            <person name="Grigoriev I.V."/>
            <person name="Corradi N."/>
            <person name="Roux C."/>
            <person name="Martin F.M."/>
        </authorList>
    </citation>
    <scope>NUCLEOTIDE SEQUENCE [LARGE SCALE GENOMIC DNA]</scope>
    <source>
        <strain evidence="4 5">DAOM 227022</strain>
    </source>
</reference>
<evidence type="ECO:0000313" key="4">
    <source>
        <dbReference type="EMBL" id="RIA99240.1"/>
    </source>
</evidence>
<dbReference type="InterPro" id="IPR004087">
    <property type="entry name" value="KH_dom"/>
</dbReference>
<comment type="caution">
    <text evidence="4">The sequence shown here is derived from an EMBL/GenBank/DDBJ whole genome shotgun (WGS) entry which is preliminary data.</text>
</comment>
<protein>
    <recommendedName>
        <fullName evidence="3">K Homology domain-containing protein</fullName>
    </recommendedName>
</protein>
<sequence length="221" mass="24688">MTRPISSTNCMNGITIVHVGNRNFRVPTASIPIGFAFDKEVYVRPYNKEDAKIESDKDKEEITLELDIPRNLHGLIIGRGGETVKQLRSETNTNIKVPYYKGPVTISGAKGRVEIAKKRIEDIVGPYNNTENEKSDIRSTKIEVIESININEEITLKLNIPNHLHGLIIGRSGSTLNQIRDETKAKILIPINGPTTISGTKDKVEMAKKRIEDIVESVINF</sequence>
<dbReference type="InterPro" id="IPR004088">
    <property type="entry name" value="KH_dom_type_1"/>
</dbReference>
<organism evidence="4 5">
    <name type="scientific">Glomus cerebriforme</name>
    <dbReference type="NCBI Taxonomy" id="658196"/>
    <lineage>
        <taxon>Eukaryota</taxon>
        <taxon>Fungi</taxon>
        <taxon>Fungi incertae sedis</taxon>
        <taxon>Mucoromycota</taxon>
        <taxon>Glomeromycotina</taxon>
        <taxon>Glomeromycetes</taxon>
        <taxon>Glomerales</taxon>
        <taxon>Glomeraceae</taxon>
        <taxon>Glomus</taxon>
    </lineage>
</organism>
<evidence type="ECO:0000313" key="5">
    <source>
        <dbReference type="Proteomes" id="UP000265703"/>
    </source>
</evidence>
<gene>
    <name evidence="4" type="ORF">C1645_477258</name>
</gene>
<dbReference type="AlphaFoldDB" id="A0A397TLW6"/>
<keyword evidence="1" id="KW-0677">Repeat</keyword>
<evidence type="ECO:0000256" key="1">
    <source>
        <dbReference type="ARBA" id="ARBA00022737"/>
    </source>
</evidence>
<feature type="domain" description="K Homology" evidence="3">
    <location>
        <begin position="60"/>
        <end position="125"/>
    </location>
</feature>
<dbReference type="SUPFAM" id="SSF54791">
    <property type="entry name" value="Eukaryotic type KH-domain (KH-domain type I)"/>
    <property type="match status" value="2"/>
</dbReference>
<keyword evidence="2" id="KW-0694">RNA-binding</keyword>
<dbReference type="OrthoDB" id="277832at2759"/>
<accession>A0A397TLW6</accession>
<feature type="domain" description="K Homology" evidence="3">
    <location>
        <begin position="152"/>
        <end position="216"/>
    </location>
</feature>
<dbReference type="InterPro" id="IPR036612">
    <property type="entry name" value="KH_dom_type_1_sf"/>
</dbReference>
<proteinExistence type="predicted"/>